<dbReference type="GO" id="GO:0071880">
    <property type="term" value="P:adenylate cyclase-activating adrenergic receptor signaling pathway"/>
    <property type="evidence" value="ECO:0007669"/>
    <property type="project" value="TreeGrafter"/>
</dbReference>
<keyword evidence="8" id="KW-0807">Transducer</keyword>
<feature type="domain" description="G-protein coupled receptors family 1 profile" evidence="11">
    <location>
        <begin position="91"/>
        <end position="305"/>
    </location>
</feature>
<evidence type="ECO:0000256" key="1">
    <source>
        <dbReference type="ARBA" id="ARBA00004651"/>
    </source>
</evidence>
<organism evidence="12 13">
    <name type="scientific">Elysia chlorotica</name>
    <name type="common">Eastern emerald elysia</name>
    <name type="synonym">Sea slug</name>
    <dbReference type="NCBI Taxonomy" id="188477"/>
    <lineage>
        <taxon>Eukaryota</taxon>
        <taxon>Metazoa</taxon>
        <taxon>Spiralia</taxon>
        <taxon>Lophotrochozoa</taxon>
        <taxon>Mollusca</taxon>
        <taxon>Gastropoda</taxon>
        <taxon>Heterobranchia</taxon>
        <taxon>Euthyneura</taxon>
        <taxon>Panpulmonata</taxon>
        <taxon>Sacoglossa</taxon>
        <taxon>Placobranchoidea</taxon>
        <taxon>Plakobranchidae</taxon>
        <taxon>Elysia</taxon>
    </lineage>
</organism>
<dbReference type="SUPFAM" id="SSF81321">
    <property type="entry name" value="Family A G protein-coupled receptor-like"/>
    <property type="match status" value="1"/>
</dbReference>
<dbReference type="AlphaFoldDB" id="A0A433UDS3"/>
<feature type="transmembrane region" description="Helical" evidence="10">
    <location>
        <begin position="245"/>
        <end position="266"/>
    </location>
</feature>
<keyword evidence="2" id="KW-1003">Cell membrane</keyword>
<evidence type="ECO:0000256" key="9">
    <source>
        <dbReference type="SAM" id="MobiDB-lite"/>
    </source>
</evidence>
<evidence type="ECO:0000256" key="5">
    <source>
        <dbReference type="ARBA" id="ARBA00023040"/>
    </source>
</evidence>
<dbReference type="STRING" id="188477.A0A433UDS3"/>
<sequence>MSGPTIFVDGKNTSLGDDTSYATKDHAGWNSTSPLPYTRSNVRMDTTEHSLAWCHDLQGSDFIYTPTLYSTATRHAIAVAFIFLIIITVMGNAFVILTVVVDKPLKKITRALVVSMAASDILVALCGELQSVVTMLTEDVWTLSDTLCEVFTSADLYFSLSGILHIVCLAGDRYLAICYPFKYVRMGRKYLVISVVGAWTLPFLFSFLPILSHWHRLGQDDLYACLHGLEVHVCTMIPNKEFSTVTFSIMFGLPCLVMGFCYAQIYRTAMFHKDRMSFVTLGSYTSNTSAPLSSPRTASNEKVSE</sequence>
<feature type="transmembrane region" description="Helical" evidence="10">
    <location>
        <begin position="76"/>
        <end position="100"/>
    </location>
</feature>
<protein>
    <recommendedName>
        <fullName evidence="11">G-protein coupled receptors family 1 profile domain-containing protein</fullName>
    </recommendedName>
</protein>
<reference evidence="12 13" key="1">
    <citation type="submission" date="2019-01" db="EMBL/GenBank/DDBJ databases">
        <title>A draft genome assembly of the solar-powered sea slug Elysia chlorotica.</title>
        <authorList>
            <person name="Cai H."/>
            <person name="Li Q."/>
            <person name="Fang X."/>
            <person name="Li J."/>
            <person name="Curtis N.E."/>
            <person name="Altenburger A."/>
            <person name="Shibata T."/>
            <person name="Feng M."/>
            <person name="Maeda T."/>
            <person name="Schwartz J.A."/>
            <person name="Shigenobu S."/>
            <person name="Lundholm N."/>
            <person name="Nishiyama T."/>
            <person name="Yang H."/>
            <person name="Hasebe M."/>
            <person name="Li S."/>
            <person name="Pierce S.K."/>
            <person name="Wang J."/>
        </authorList>
    </citation>
    <scope>NUCLEOTIDE SEQUENCE [LARGE SCALE GENOMIC DNA]</scope>
    <source>
        <strain evidence="12">EC2010</strain>
        <tissue evidence="12">Whole organism of an adult</tissue>
    </source>
</reference>
<dbReference type="GO" id="GO:0005886">
    <property type="term" value="C:plasma membrane"/>
    <property type="evidence" value="ECO:0007669"/>
    <property type="project" value="UniProtKB-SubCell"/>
</dbReference>
<dbReference type="PANTHER" id="PTHR24248:SF66">
    <property type="entry name" value="OCTOPAMINE RECEPTOR BETA-3R"/>
    <property type="match status" value="1"/>
</dbReference>
<dbReference type="Pfam" id="PF00001">
    <property type="entry name" value="7tm_1"/>
    <property type="match status" value="1"/>
</dbReference>
<evidence type="ECO:0000259" key="11">
    <source>
        <dbReference type="PROSITE" id="PS50262"/>
    </source>
</evidence>
<evidence type="ECO:0000256" key="3">
    <source>
        <dbReference type="ARBA" id="ARBA00022692"/>
    </source>
</evidence>
<evidence type="ECO:0000313" key="12">
    <source>
        <dbReference type="EMBL" id="RUS91904.1"/>
    </source>
</evidence>
<dbReference type="PRINTS" id="PR00237">
    <property type="entry name" value="GPCRRHODOPSN"/>
</dbReference>
<dbReference type="OrthoDB" id="6153870at2759"/>
<evidence type="ECO:0000256" key="6">
    <source>
        <dbReference type="ARBA" id="ARBA00023136"/>
    </source>
</evidence>
<evidence type="ECO:0000256" key="2">
    <source>
        <dbReference type="ARBA" id="ARBA00022475"/>
    </source>
</evidence>
<feature type="transmembrane region" description="Helical" evidence="10">
    <location>
        <begin position="112"/>
        <end position="136"/>
    </location>
</feature>
<dbReference type="InterPro" id="IPR000276">
    <property type="entry name" value="GPCR_Rhodpsn"/>
</dbReference>
<evidence type="ECO:0000256" key="7">
    <source>
        <dbReference type="ARBA" id="ARBA00023170"/>
    </source>
</evidence>
<dbReference type="PROSITE" id="PS50262">
    <property type="entry name" value="G_PROTEIN_RECEP_F1_2"/>
    <property type="match status" value="1"/>
</dbReference>
<keyword evidence="3 10" id="KW-0812">Transmembrane</keyword>
<keyword evidence="5" id="KW-0297">G-protein coupled receptor</keyword>
<keyword evidence="7" id="KW-0675">Receptor</keyword>
<accession>A0A433UDS3</accession>
<comment type="caution">
    <text evidence="12">The sequence shown here is derived from an EMBL/GenBank/DDBJ whole genome shotgun (WGS) entry which is preliminary data.</text>
</comment>
<evidence type="ECO:0000256" key="10">
    <source>
        <dbReference type="SAM" id="Phobius"/>
    </source>
</evidence>
<keyword evidence="6 10" id="KW-0472">Membrane</keyword>
<dbReference type="EMBL" id="RQTK01000004">
    <property type="protein sequence ID" value="RUS91904.1"/>
    <property type="molecule type" value="Genomic_DNA"/>
</dbReference>
<name>A0A433UDS3_ELYCH</name>
<dbReference type="Proteomes" id="UP000271974">
    <property type="component" value="Unassembled WGS sequence"/>
</dbReference>
<feature type="non-terminal residue" evidence="12">
    <location>
        <position position="305"/>
    </location>
</feature>
<dbReference type="PANTHER" id="PTHR24248">
    <property type="entry name" value="ADRENERGIC RECEPTOR-RELATED G-PROTEIN COUPLED RECEPTOR"/>
    <property type="match status" value="1"/>
</dbReference>
<feature type="transmembrane region" description="Helical" evidence="10">
    <location>
        <begin position="156"/>
        <end position="178"/>
    </location>
</feature>
<dbReference type="Gene3D" id="1.20.1070.10">
    <property type="entry name" value="Rhodopsin 7-helix transmembrane proteins"/>
    <property type="match status" value="1"/>
</dbReference>
<evidence type="ECO:0000313" key="13">
    <source>
        <dbReference type="Proteomes" id="UP000271974"/>
    </source>
</evidence>
<proteinExistence type="predicted"/>
<feature type="transmembrane region" description="Helical" evidence="10">
    <location>
        <begin position="190"/>
        <end position="211"/>
    </location>
</feature>
<dbReference type="GO" id="GO:0043410">
    <property type="term" value="P:positive regulation of MAPK cascade"/>
    <property type="evidence" value="ECO:0007669"/>
    <property type="project" value="TreeGrafter"/>
</dbReference>
<evidence type="ECO:0000256" key="4">
    <source>
        <dbReference type="ARBA" id="ARBA00022989"/>
    </source>
</evidence>
<keyword evidence="4 10" id="KW-1133">Transmembrane helix</keyword>
<comment type="subcellular location">
    <subcellularLocation>
        <location evidence="1">Cell membrane</location>
        <topology evidence="1">Multi-pass membrane protein</topology>
    </subcellularLocation>
</comment>
<dbReference type="GO" id="GO:0004930">
    <property type="term" value="F:G protein-coupled receptor activity"/>
    <property type="evidence" value="ECO:0007669"/>
    <property type="project" value="UniProtKB-KW"/>
</dbReference>
<evidence type="ECO:0000256" key="8">
    <source>
        <dbReference type="ARBA" id="ARBA00023224"/>
    </source>
</evidence>
<feature type="region of interest" description="Disordered" evidence="9">
    <location>
        <begin position="286"/>
        <end position="305"/>
    </location>
</feature>
<gene>
    <name evidence="12" type="ORF">EGW08_000306</name>
</gene>
<dbReference type="InterPro" id="IPR017452">
    <property type="entry name" value="GPCR_Rhodpsn_7TM"/>
</dbReference>
<keyword evidence="13" id="KW-1185">Reference proteome</keyword>